<evidence type="ECO:0000256" key="6">
    <source>
        <dbReference type="ARBA" id="ARBA00022692"/>
    </source>
</evidence>
<keyword evidence="11" id="KW-0472">Membrane</keyword>
<keyword evidence="10" id="KW-1133">Transmembrane helix</keyword>
<dbReference type="GO" id="GO:0006508">
    <property type="term" value="P:proteolysis"/>
    <property type="evidence" value="ECO:0007669"/>
    <property type="project" value="UniProtKB-KW"/>
</dbReference>
<gene>
    <name evidence="15" type="ORF">METZ01_LOCUS18451</name>
</gene>
<evidence type="ECO:0000256" key="11">
    <source>
        <dbReference type="ARBA" id="ARBA00023136"/>
    </source>
</evidence>
<dbReference type="NCBIfam" id="TIGR03423">
    <property type="entry name" value="pbp2_mrdA"/>
    <property type="match status" value="1"/>
</dbReference>
<evidence type="ECO:0000256" key="3">
    <source>
        <dbReference type="ARBA" id="ARBA00022475"/>
    </source>
</evidence>
<evidence type="ECO:0000256" key="12">
    <source>
        <dbReference type="ARBA" id="ARBA00023316"/>
    </source>
</evidence>
<dbReference type="InterPro" id="IPR005311">
    <property type="entry name" value="PBP_dimer"/>
</dbReference>
<dbReference type="GO" id="GO:0005886">
    <property type="term" value="C:plasma membrane"/>
    <property type="evidence" value="ECO:0007669"/>
    <property type="project" value="UniProtKB-SubCell"/>
</dbReference>
<accession>A0A381PHB1</accession>
<keyword evidence="3" id="KW-1003">Cell membrane</keyword>
<dbReference type="InterPro" id="IPR012338">
    <property type="entry name" value="Beta-lactam/transpept-like"/>
</dbReference>
<evidence type="ECO:0000256" key="5">
    <source>
        <dbReference type="ARBA" id="ARBA00022670"/>
    </source>
</evidence>
<keyword evidence="8" id="KW-0133">Cell shape</keyword>
<dbReference type="Gene3D" id="3.40.710.10">
    <property type="entry name" value="DD-peptidase/beta-lactamase superfamily"/>
    <property type="match status" value="1"/>
</dbReference>
<name>A0A381PHB1_9ZZZZ</name>
<keyword evidence="12" id="KW-0961">Cell wall biogenesis/degradation</keyword>
<sequence>MGRYYYLQVIEYERHFSKSQINRVKAVTTYAPRGLILDRFGEILVDNYPTYILTVRPYKLDDKEAIFKELAPILDTNLDELNKRYKKYYRSKFLPAIIGKNLSFEQISEIEEKRLDFPGFEYERFDERIYPSPFNEAHFLGYLREVDRDTIPYLDKGLLYRAGELIGWQGVEKHYEKQLRFSKGIDYVEVDTYGREIFELEENRIPAFPGENLALSIDSNLQKFVKGLLAERKGSVIISDVNSGEILSMVSSPSYDLGVYRGTTSEEDWDKLLSDVDKPLLNRSISGLYPAGSMLKLITTINLLEDNSVALSDSILCLGAIEYGGNEFRCWNENGHGYLDLNEAIVQSCNIYFYEKVQLLSLESWVKTARNFGFNSFTEIDLPNEKIGLIPDREFFTKQYGRWGWSERGVLLNLTLGQGDILVTPIQALRFINHIASKGKTAKLKMNLNKNISYYAPIEYSDKTWDYIWSSLFDVINATGGTGWRAMPSSKDLQFFGKTGTAENPHGEAHASFIGFFEFNDNRYSIVIIVENGGSGGSVAAPLAGDIASYFINNAQEYLADR</sequence>
<proteinExistence type="predicted"/>
<evidence type="ECO:0008006" key="16">
    <source>
        <dbReference type="Google" id="ProtNLM"/>
    </source>
</evidence>
<keyword evidence="6" id="KW-0812">Transmembrane</keyword>
<dbReference type="GO" id="GO:0009002">
    <property type="term" value="F:serine-type D-Ala-D-Ala carboxypeptidase activity"/>
    <property type="evidence" value="ECO:0007669"/>
    <property type="project" value="InterPro"/>
</dbReference>
<evidence type="ECO:0000256" key="9">
    <source>
        <dbReference type="ARBA" id="ARBA00022984"/>
    </source>
</evidence>
<keyword evidence="9" id="KW-0573">Peptidoglycan synthesis</keyword>
<dbReference type="InterPro" id="IPR036138">
    <property type="entry name" value="PBP_dimer_sf"/>
</dbReference>
<evidence type="ECO:0000259" key="13">
    <source>
        <dbReference type="Pfam" id="PF00905"/>
    </source>
</evidence>
<evidence type="ECO:0000313" key="15">
    <source>
        <dbReference type="EMBL" id="SUZ65597.1"/>
    </source>
</evidence>
<evidence type="ECO:0000256" key="2">
    <source>
        <dbReference type="ARBA" id="ARBA00004236"/>
    </source>
</evidence>
<dbReference type="InterPro" id="IPR050515">
    <property type="entry name" value="Beta-lactam/transpept"/>
</dbReference>
<dbReference type="AlphaFoldDB" id="A0A381PHB1"/>
<dbReference type="GO" id="GO:0009252">
    <property type="term" value="P:peptidoglycan biosynthetic process"/>
    <property type="evidence" value="ECO:0007669"/>
    <property type="project" value="UniProtKB-KW"/>
</dbReference>
<keyword evidence="4" id="KW-0997">Cell inner membrane</keyword>
<reference evidence="15" key="1">
    <citation type="submission" date="2018-05" db="EMBL/GenBank/DDBJ databases">
        <authorList>
            <person name="Lanie J.A."/>
            <person name="Ng W.-L."/>
            <person name="Kazmierczak K.M."/>
            <person name="Andrzejewski T.M."/>
            <person name="Davidsen T.M."/>
            <person name="Wayne K.J."/>
            <person name="Tettelin H."/>
            <person name="Glass J.I."/>
            <person name="Rusch D."/>
            <person name="Podicherti R."/>
            <person name="Tsui H.-C.T."/>
            <person name="Winkler M.E."/>
        </authorList>
    </citation>
    <scope>NUCLEOTIDE SEQUENCE</scope>
</reference>
<keyword evidence="7" id="KW-0378">Hydrolase</keyword>
<dbReference type="Gene3D" id="3.90.1310.10">
    <property type="entry name" value="Penicillin-binding protein 2a (Domain 2)"/>
    <property type="match status" value="1"/>
</dbReference>
<comment type="subcellular location">
    <subcellularLocation>
        <location evidence="2">Cell membrane</location>
    </subcellularLocation>
    <subcellularLocation>
        <location evidence="1">Membrane</location>
        <topology evidence="1">Single-pass membrane protein</topology>
    </subcellularLocation>
</comment>
<feature type="domain" description="Penicillin-binding protein transpeptidase" evidence="13">
    <location>
        <begin position="234"/>
        <end position="547"/>
    </location>
</feature>
<dbReference type="EMBL" id="UINC01000963">
    <property type="protein sequence ID" value="SUZ65597.1"/>
    <property type="molecule type" value="Genomic_DNA"/>
</dbReference>
<evidence type="ECO:0000256" key="4">
    <source>
        <dbReference type="ARBA" id="ARBA00022519"/>
    </source>
</evidence>
<dbReference type="Pfam" id="PF00905">
    <property type="entry name" value="Transpeptidase"/>
    <property type="match status" value="1"/>
</dbReference>
<dbReference type="InterPro" id="IPR001460">
    <property type="entry name" value="PCN-bd_Tpept"/>
</dbReference>
<dbReference type="GO" id="GO:0071555">
    <property type="term" value="P:cell wall organization"/>
    <property type="evidence" value="ECO:0007669"/>
    <property type="project" value="UniProtKB-KW"/>
</dbReference>
<dbReference type="Pfam" id="PF03717">
    <property type="entry name" value="PBP_dimer"/>
    <property type="match status" value="1"/>
</dbReference>
<evidence type="ECO:0000256" key="8">
    <source>
        <dbReference type="ARBA" id="ARBA00022960"/>
    </source>
</evidence>
<dbReference type="PANTHER" id="PTHR30627">
    <property type="entry name" value="PEPTIDOGLYCAN D,D-TRANSPEPTIDASE"/>
    <property type="match status" value="1"/>
</dbReference>
<dbReference type="SUPFAM" id="SSF56519">
    <property type="entry name" value="Penicillin binding protein dimerisation domain"/>
    <property type="match status" value="1"/>
</dbReference>
<protein>
    <recommendedName>
        <fullName evidence="16">Penicillin-binding protein 2</fullName>
    </recommendedName>
</protein>
<dbReference type="PANTHER" id="PTHR30627:SF2">
    <property type="entry name" value="PEPTIDOGLYCAN D,D-TRANSPEPTIDASE MRDA"/>
    <property type="match status" value="1"/>
</dbReference>
<dbReference type="SUPFAM" id="SSF56601">
    <property type="entry name" value="beta-lactamase/transpeptidase-like"/>
    <property type="match status" value="1"/>
</dbReference>
<dbReference type="GO" id="GO:0071972">
    <property type="term" value="F:peptidoglycan L,D-transpeptidase activity"/>
    <property type="evidence" value="ECO:0007669"/>
    <property type="project" value="TreeGrafter"/>
</dbReference>
<evidence type="ECO:0000256" key="10">
    <source>
        <dbReference type="ARBA" id="ARBA00022989"/>
    </source>
</evidence>
<organism evidence="15">
    <name type="scientific">marine metagenome</name>
    <dbReference type="NCBI Taxonomy" id="408172"/>
    <lineage>
        <taxon>unclassified sequences</taxon>
        <taxon>metagenomes</taxon>
        <taxon>ecological metagenomes</taxon>
    </lineage>
</organism>
<keyword evidence="5" id="KW-0645">Protease</keyword>
<evidence type="ECO:0000259" key="14">
    <source>
        <dbReference type="Pfam" id="PF03717"/>
    </source>
</evidence>
<dbReference type="GO" id="GO:0008658">
    <property type="term" value="F:penicillin binding"/>
    <property type="evidence" value="ECO:0007669"/>
    <property type="project" value="InterPro"/>
</dbReference>
<evidence type="ECO:0000256" key="1">
    <source>
        <dbReference type="ARBA" id="ARBA00004167"/>
    </source>
</evidence>
<dbReference type="GO" id="GO:0008360">
    <property type="term" value="P:regulation of cell shape"/>
    <property type="evidence" value="ECO:0007669"/>
    <property type="project" value="UniProtKB-KW"/>
</dbReference>
<feature type="domain" description="Penicillin-binding protein dimerisation" evidence="14">
    <location>
        <begin position="29"/>
        <end position="198"/>
    </location>
</feature>
<dbReference type="InterPro" id="IPR017790">
    <property type="entry name" value="Penicillin-binding_protein_2"/>
</dbReference>
<evidence type="ECO:0000256" key="7">
    <source>
        <dbReference type="ARBA" id="ARBA00022801"/>
    </source>
</evidence>